<protein>
    <submittedName>
        <fullName evidence="1">Uncharacterized protein</fullName>
    </submittedName>
</protein>
<organism evidence="1 2">
    <name type="scientific">Lactuca saligna</name>
    <name type="common">Willowleaf lettuce</name>
    <dbReference type="NCBI Taxonomy" id="75948"/>
    <lineage>
        <taxon>Eukaryota</taxon>
        <taxon>Viridiplantae</taxon>
        <taxon>Streptophyta</taxon>
        <taxon>Embryophyta</taxon>
        <taxon>Tracheophyta</taxon>
        <taxon>Spermatophyta</taxon>
        <taxon>Magnoliopsida</taxon>
        <taxon>eudicotyledons</taxon>
        <taxon>Gunneridae</taxon>
        <taxon>Pentapetalae</taxon>
        <taxon>asterids</taxon>
        <taxon>campanulids</taxon>
        <taxon>Asterales</taxon>
        <taxon>Asteraceae</taxon>
        <taxon>Cichorioideae</taxon>
        <taxon>Cichorieae</taxon>
        <taxon>Lactucinae</taxon>
        <taxon>Lactuca</taxon>
    </lineage>
</organism>
<evidence type="ECO:0000313" key="2">
    <source>
        <dbReference type="Proteomes" id="UP001177003"/>
    </source>
</evidence>
<gene>
    <name evidence="1" type="ORF">LSALG_LOCUS12756</name>
</gene>
<dbReference type="Proteomes" id="UP001177003">
    <property type="component" value="Chromosome 2"/>
</dbReference>
<keyword evidence="2" id="KW-1185">Reference proteome</keyword>
<name>A0AA35V8K0_LACSI</name>
<proteinExistence type="predicted"/>
<sequence length="129" mass="14025">MSTSSSHANGFIAQGSLQWVLHKGVVRVVDRVIESAEFAKGVQDVRDACEALRFEKQRLLSACSTYSSKSEVPDSDQVASRAKEVNTALTSFVKTDCRGLLHLGELDYDGFRQFYGNLSPGCSSSNSKG</sequence>
<accession>A0AA35V8K0</accession>
<dbReference type="AlphaFoldDB" id="A0AA35V8K0"/>
<dbReference type="EMBL" id="OX465078">
    <property type="protein sequence ID" value="CAI9272539.1"/>
    <property type="molecule type" value="Genomic_DNA"/>
</dbReference>
<evidence type="ECO:0000313" key="1">
    <source>
        <dbReference type="EMBL" id="CAI9272539.1"/>
    </source>
</evidence>
<reference evidence="1" key="1">
    <citation type="submission" date="2023-04" db="EMBL/GenBank/DDBJ databases">
        <authorList>
            <person name="Vijverberg K."/>
            <person name="Xiong W."/>
            <person name="Schranz E."/>
        </authorList>
    </citation>
    <scope>NUCLEOTIDE SEQUENCE</scope>
</reference>